<protein>
    <submittedName>
        <fullName evidence="3">Uncharacterized conserved protein, DUF697 family</fullName>
    </submittedName>
</protein>
<dbReference type="GO" id="GO:0002098">
    <property type="term" value="P:tRNA wobble uridine modification"/>
    <property type="evidence" value="ECO:0007669"/>
    <property type="project" value="TreeGrafter"/>
</dbReference>
<dbReference type="SUPFAM" id="SSF52540">
    <property type="entry name" value="P-loop containing nucleoside triphosphate hydrolases"/>
    <property type="match status" value="1"/>
</dbReference>
<sequence length="438" mass="48961">MERPKIDERLDRLVNIRSSLDQVIDTLPMKVPKQARTHIKDILLKNDELNQLLEDLKERRPPRLIVVGKTGVGKSSLINAMFGRYLAKTSAVEIGTHAVSSYQYRDNDRVLFDVIDTRGLNESFSAGESAEKSLLEAVQQFEPDAVLLVMNATDRAGMDEELAQIKKLTPYVSEHVPVICVLTHADHVEPARMKEPHHYPEVKETRIKEKKQQVLRLIDQLDITIQTVIPVSSYIEWSHEAPEFLSEQERSELSITFDGRFQIDTLLDYLESNMAFQSAIHLMLSTRIDRAVKQLTQKIIKVFSGAASTVALTPIPVSDMSVLVPLQLLMVSFIGYVSGRMVDKKMLRDFLVSLGGVGSLGYSFKLIAQQGSKFLNVVLPGSGSVISSTIAYSGTYAMGKAAEAYFIDHVSKKTVQTILKQAEQEGKEEAKKDKKAAE</sequence>
<dbReference type="STRING" id="306540.SAMN05421839_10515"/>
<evidence type="ECO:0000313" key="2">
    <source>
        <dbReference type="EMBL" id="GEM02068.1"/>
    </source>
</evidence>
<dbReference type="CDD" id="cd00882">
    <property type="entry name" value="Ras_like_GTPase"/>
    <property type="match status" value="1"/>
</dbReference>
<dbReference type="EMBL" id="BJWI01000023">
    <property type="protein sequence ID" value="GEM02068.1"/>
    <property type="molecule type" value="Genomic_DNA"/>
</dbReference>
<dbReference type="PANTHER" id="PTHR42714:SF2">
    <property type="entry name" value="TRNA MODIFICATION GTPASE GTPBP3, MITOCHONDRIAL"/>
    <property type="match status" value="1"/>
</dbReference>
<evidence type="ECO:0000259" key="1">
    <source>
        <dbReference type="Pfam" id="PF01926"/>
    </source>
</evidence>
<keyword evidence="5" id="KW-1185">Reference proteome</keyword>
<dbReference type="InterPro" id="IPR027417">
    <property type="entry name" value="P-loop_NTPase"/>
</dbReference>
<name>A0A1I5MBW8_9BACI</name>
<proteinExistence type="predicted"/>
<dbReference type="RefSeq" id="WP_089830272.1">
    <property type="nucleotide sequence ID" value="NZ_BJWI01000023.1"/>
</dbReference>
<dbReference type="GO" id="GO:0030488">
    <property type="term" value="P:tRNA methylation"/>
    <property type="evidence" value="ECO:0007669"/>
    <property type="project" value="TreeGrafter"/>
</dbReference>
<accession>A0A1I5MBW8</accession>
<reference evidence="3 4" key="1">
    <citation type="submission" date="2016-10" db="EMBL/GenBank/DDBJ databases">
        <authorList>
            <person name="de Groot N.N."/>
        </authorList>
    </citation>
    <scope>NUCLEOTIDE SEQUENCE [LARGE SCALE GENOMIC DNA]</scope>
    <source>
        <strain evidence="3 4">DSM 17073</strain>
    </source>
</reference>
<dbReference type="Pfam" id="PF01926">
    <property type="entry name" value="MMR_HSR1"/>
    <property type="match status" value="1"/>
</dbReference>
<dbReference type="GO" id="GO:0005737">
    <property type="term" value="C:cytoplasm"/>
    <property type="evidence" value="ECO:0007669"/>
    <property type="project" value="TreeGrafter"/>
</dbReference>
<feature type="domain" description="G" evidence="1">
    <location>
        <begin position="64"/>
        <end position="183"/>
    </location>
</feature>
<dbReference type="InterPro" id="IPR006073">
    <property type="entry name" value="GTP-bd"/>
</dbReference>
<reference evidence="2 5" key="2">
    <citation type="submission" date="2019-07" db="EMBL/GenBank/DDBJ databases">
        <title>Whole genome shotgun sequence of Halolactibacillus halophilus NBRC 100868.</title>
        <authorList>
            <person name="Hosoyama A."/>
            <person name="Uohara A."/>
            <person name="Ohji S."/>
            <person name="Ichikawa N."/>
        </authorList>
    </citation>
    <scope>NUCLEOTIDE SEQUENCE [LARGE SCALE GENOMIC DNA]</scope>
    <source>
        <strain evidence="2 5">NBRC 100868</strain>
    </source>
</reference>
<organism evidence="3 4">
    <name type="scientific">Halolactibacillus halophilus</name>
    <dbReference type="NCBI Taxonomy" id="306540"/>
    <lineage>
        <taxon>Bacteria</taxon>
        <taxon>Bacillati</taxon>
        <taxon>Bacillota</taxon>
        <taxon>Bacilli</taxon>
        <taxon>Bacillales</taxon>
        <taxon>Bacillaceae</taxon>
        <taxon>Halolactibacillus</taxon>
    </lineage>
</organism>
<dbReference type="Gene3D" id="3.40.50.300">
    <property type="entry name" value="P-loop containing nucleotide triphosphate hydrolases"/>
    <property type="match status" value="1"/>
</dbReference>
<evidence type="ECO:0000313" key="5">
    <source>
        <dbReference type="Proteomes" id="UP000321547"/>
    </source>
</evidence>
<dbReference type="EMBL" id="FOXC01000005">
    <property type="protein sequence ID" value="SFP06983.1"/>
    <property type="molecule type" value="Genomic_DNA"/>
</dbReference>
<dbReference type="GO" id="GO:0005525">
    <property type="term" value="F:GTP binding"/>
    <property type="evidence" value="ECO:0007669"/>
    <property type="project" value="InterPro"/>
</dbReference>
<dbReference type="AlphaFoldDB" id="A0A1I5MBW8"/>
<gene>
    <name evidence="2" type="ORF">HHA03_16000</name>
    <name evidence="3" type="ORF">SAMN05421839_10515</name>
</gene>
<dbReference type="Proteomes" id="UP000321547">
    <property type="component" value="Unassembled WGS sequence"/>
</dbReference>
<evidence type="ECO:0000313" key="4">
    <source>
        <dbReference type="Proteomes" id="UP000242243"/>
    </source>
</evidence>
<dbReference type="OrthoDB" id="9255830at2"/>
<dbReference type="Proteomes" id="UP000242243">
    <property type="component" value="Unassembled WGS sequence"/>
</dbReference>
<evidence type="ECO:0000313" key="3">
    <source>
        <dbReference type="EMBL" id="SFP06983.1"/>
    </source>
</evidence>
<dbReference type="PANTHER" id="PTHR42714">
    <property type="entry name" value="TRNA MODIFICATION GTPASE GTPBP3"/>
    <property type="match status" value="1"/>
</dbReference>